<evidence type="ECO:0000313" key="6">
    <source>
        <dbReference type="EMBL" id="AOA59361.1"/>
    </source>
</evidence>
<gene>
    <name evidence="6" type="ORF">BFG52_14010</name>
</gene>
<dbReference type="RefSeq" id="WP_067557560.1">
    <property type="nucleotide sequence ID" value="NZ_CP016895.1"/>
</dbReference>
<keyword evidence="4" id="KW-0804">Transcription</keyword>
<dbReference type="PROSITE" id="PS01124">
    <property type="entry name" value="HTH_ARAC_FAMILY_2"/>
    <property type="match status" value="1"/>
</dbReference>
<dbReference type="InterPro" id="IPR009057">
    <property type="entry name" value="Homeodomain-like_sf"/>
</dbReference>
<dbReference type="Pfam" id="PF12833">
    <property type="entry name" value="HTH_18"/>
    <property type="match status" value="1"/>
</dbReference>
<dbReference type="InterPro" id="IPR014710">
    <property type="entry name" value="RmlC-like_jellyroll"/>
</dbReference>
<evidence type="ECO:0000256" key="3">
    <source>
        <dbReference type="ARBA" id="ARBA00023125"/>
    </source>
</evidence>
<proteinExistence type="predicted"/>
<keyword evidence="2" id="KW-0805">Transcription regulation</keyword>
<dbReference type="AlphaFoldDB" id="A0A1B2M2J0"/>
<dbReference type="PANTHER" id="PTHR11019">
    <property type="entry name" value="HTH-TYPE TRANSCRIPTIONAL REGULATOR NIMR"/>
    <property type="match status" value="1"/>
</dbReference>
<dbReference type="InterPro" id="IPR020449">
    <property type="entry name" value="Tscrpt_reg_AraC-type_HTH"/>
</dbReference>
<dbReference type="EMBL" id="CP016895">
    <property type="protein sequence ID" value="AOA59361.1"/>
    <property type="molecule type" value="Genomic_DNA"/>
</dbReference>
<reference evidence="6 7" key="1">
    <citation type="submission" date="2016-08" db="EMBL/GenBank/DDBJ databases">
        <authorList>
            <person name="Seilhamer J.J."/>
        </authorList>
    </citation>
    <scope>NUCLEOTIDE SEQUENCE [LARGE SCALE GENOMIC DNA]</scope>
    <source>
        <strain evidence="6 7">BRTC-1</strain>
    </source>
</reference>
<protein>
    <submittedName>
        <fullName evidence="6">AraC family transcriptional regulator</fullName>
    </submittedName>
</protein>
<feature type="domain" description="HTH araC/xylS-type" evidence="5">
    <location>
        <begin position="154"/>
        <end position="251"/>
    </location>
</feature>
<dbReference type="STRING" id="1789224.BFG52_14010"/>
<dbReference type="Gene3D" id="2.60.120.10">
    <property type="entry name" value="Jelly Rolls"/>
    <property type="match status" value="1"/>
</dbReference>
<dbReference type="PANTHER" id="PTHR11019:SF159">
    <property type="entry name" value="TRANSCRIPTIONAL REGULATOR-RELATED"/>
    <property type="match status" value="1"/>
</dbReference>
<dbReference type="InterPro" id="IPR018062">
    <property type="entry name" value="HTH_AraC-typ_CS"/>
</dbReference>
<accession>A0A1B2M2J0</accession>
<dbReference type="PROSITE" id="PS00041">
    <property type="entry name" value="HTH_ARAC_FAMILY_1"/>
    <property type="match status" value="1"/>
</dbReference>
<evidence type="ECO:0000256" key="1">
    <source>
        <dbReference type="ARBA" id="ARBA00022491"/>
    </source>
</evidence>
<dbReference type="Proteomes" id="UP000093391">
    <property type="component" value="Chromosome"/>
</dbReference>
<name>A0A1B2M2J0_9GAMM</name>
<dbReference type="SUPFAM" id="SSF46689">
    <property type="entry name" value="Homeodomain-like"/>
    <property type="match status" value="1"/>
</dbReference>
<dbReference type="Gene3D" id="1.10.10.60">
    <property type="entry name" value="Homeodomain-like"/>
    <property type="match status" value="1"/>
</dbReference>
<keyword evidence="3" id="KW-0238">DNA-binding</keyword>
<dbReference type="SUPFAM" id="SSF51182">
    <property type="entry name" value="RmlC-like cupins"/>
    <property type="match status" value="1"/>
</dbReference>
<dbReference type="GO" id="GO:0003700">
    <property type="term" value="F:DNA-binding transcription factor activity"/>
    <property type="evidence" value="ECO:0007669"/>
    <property type="project" value="InterPro"/>
</dbReference>
<dbReference type="SMART" id="SM00342">
    <property type="entry name" value="HTH_ARAC"/>
    <property type="match status" value="1"/>
</dbReference>
<evidence type="ECO:0000259" key="5">
    <source>
        <dbReference type="PROSITE" id="PS01124"/>
    </source>
</evidence>
<dbReference type="OrthoDB" id="9804543at2"/>
<dbReference type="KEGG" id="ala:BFG52_14010"/>
<organism evidence="6 7">
    <name type="scientific">Acinetobacter larvae</name>
    <dbReference type="NCBI Taxonomy" id="1789224"/>
    <lineage>
        <taxon>Bacteria</taxon>
        <taxon>Pseudomonadati</taxon>
        <taxon>Pseudomonadota</taxon>
        <taxon>Gammaproteobacteria</taxon>
        <taxon>Moraxellales</taxon>
        <taxon>Moraxellaceae</taxon>
        <taxon>Acinetobacter</taxon>
    </lineage>
</organism>
<dbReference type="FunFam" id="1.10.10.60:FF:000132">
    <property type="entry name" value="AraC family transcriptional regulator"/>
    <property type="match status" value="1"/>
</dbReference>
<keyword evidence="7" id="KW-1185">Reference proteome</keyword>
<sequence length="257" mass="29196">MHYHHGHLDYPIFAFAQHYAHGCTEPFHQHDRIQLLHSLSGAIHVQTRQGIWVIPPNKGVWIPAQTEHCIKIYGQVEAHGVFIDPYARADLANHCQVVAISPLLSELINSALSIQHAVQAHSRDERLLQLILDEVRFLEQLPFQLPEAKSATLQNICLYLSQNLGQNISLEQLAQQFHLSSKTISRYFLREMQMSFGHWQRQAKLLHALTALSLNTPILTIALDLGYDSPSAFSYMFKREMGCTPSQYLKTAPTIDA</sequence>
<evidence type="ECO:0000256" key="4">
    <source>
        <dbReference type="ARBA" id="ARBA00023163"/>
    </source>
</evidence>
<dbReference type="InterPro" id="IPR018060">
    <property type="entry name" value="HTH_AraC"/>
</dbReference>
<dbReference type="InterPro" id="IPR011051">
    <property type="entry name" value="RmlC_Cupin_sf"/>
</dbReference>
<evidence type="ECO:0000313" key="7">
    <source>
        <dbReference type="Proteomes" id="UP000093391"/>
    </source>
</evidence>
<dbReference type="PRINTS" id="PR00032">
    <property type="entry name" value="HTHARAC"/>
</dbReference>
<evidence type="ECO:0000256" key="2">
    <source>
        <dbReference type="ARBA" id="ARBA00023015"/>
    </source>
</evidence>
<dbReference type="GO" id="GO:0043565">
    <property type="term" value="F:sequence-specific DNA binding"/>
    <property type="evidence" value="ECO:0007669"/>
    <property type="project" value="InterPro"/>
</dbReference>
<keyword evidence="1" id="KW-0678">Repressor</keyword>
<dbReference type="CDD" id="cd06124">
    <property type="entry name" value="cupin_NimR-like_N"/>
    <property type="match status" value="1"/>
</dbReference>